<dbReference type="EMBL" id="KN880448">
    <property type="protein sequence ID" value="KIY72005.1"/>
    <property type="molecule type" value="Genomic_DNA"/>
</dbReference>
<evidence type="ECO:0000256" key="1">
    <source>
        <dbReference type="SAM" id="MobiDB-lite"/>
    </source>
</evidence>
<feature type="region of interest" description="Disordered" evidence="1">
    <location>
        <begin position="107"/>
        <end position="133"/>
    </location>
</feature>
<reference evidence="2 3" key="1">
    <citation type="journal article" date="2015" name="Fungal Genet. Biol.">
        <title>Evolution of novel wood decay mechanisms in Agaricales revealed by the genome sequences of Fistulina hepatica and Cylindrobasidium torrendii.</title>
        <authorList>
            <person name="Floudas D."/>
            <person name="Held B.W."/>
            <person name="Riley R."/>
            <person name="Nagy L.G."/>
            <person name="Koehler G."/>
            <person name="Ransdell A.S."/>
            <person name="Younus H."/>
            <person name="Chow J."/>
            <person name="Chiniquy J."/>
            <person name="Lipzen A."/>
            <person name="Tritt A."/>
            <person name="Sun H."/>
            <person name="Haridas S."/>
            <person name="LaButti K."/>
            <person name="Ohm R.A."/>
            <person name="Kues U."/>
            <person name="Blanchette R.A."/>
            <person name="Grigoriev I.V."/>
            <person name="Minto R.E."/>
            <person name="Hibbett D.S."/>
        </authorList>
    </citation>
    <scope>NUCLEOTIDE SEQUENCE [LARGE SCALE GENOMIC DNA]</scope>
    <source>
        <strain evidence="2 3">FP15055 ss-10</strain>
    </source>
</reference>
<feature type="region of interest" description="Disordered" evidence="1">
    <location>
        <begin position="61"/>
        <end position="83"/>
    </location>
</feature>
<organism evidence="2 3">
    <name type="scientific">Cylindrobasidium torrendii FP15055 ss-10</name>
    <dbReference type="NCBI Taxonomy" id="1314674"/>
    <lineage>
        <taxon>Eukaryota</taxon>
        <taxon>Fungi</taxon>
        <taxon>Dikarya</taxon>
        <taxon>Basidiomycota</taxon>
        <taxon>Agaricomycotina</taxon>
        <taxon>Agaricomycetes</taxon>
        <taxon>Agaricomycetidae</taxon>
        <taxon>Agaricales</taxon>
        <taxon>Marasmiineae</taxon>
        <taxon>Physalacriaceae</taxon>
        <taxon>Cylindrobasidium</taxon>
    </lineage>
</organism>
<gene>
    <name evidence="2" type="ORF">CYLTODRAFT_80128</name>
</gene>
<sequence length="171" mass="19849">MMERRRKRVVLIYCPPQPCTTVIEARSPPRRIIDDSERTCGAVPLARHKLFKYSCHNMQQVKRRSRQERRPAAQDIHKSQACPSARTYVSKSRDLLARPSWPIAVSRDRKKQTTGEELHVKTASNTPKQKSARVARVSRLPILDVTPSRVQWYTRSNRVCMFALRNSELRA</sequence>
<feature type="compositionally biased region" description="Basic and acidic residues" evidence="1">
    <location>
        <begin position="111"/>
        <end position="120"/>
    </location>
</feature>
<accession>A0A0D7BP63</accession>
<keyword evidence="3" id="KW-1185">Reference proteome</keyword>
<dbReference type="Proteomes" id="UP000054007">
    <property type="component" value="Unassembled WGS sequence"/>
</dbReference>
<proteinExistence type="predicted"/>
<dbReference type="AlphaFoldDB" id="A0A0D7BP63"/>
<evidence type="ECO:0000313" key="2">
    <source>
        <dbReference type="EMBL" id="KIY72005.1"/>
    </source>
</evidence>
<evidence type="ECO:0000313" key="3">
    <source>
        <dbReference type="Proteomes" id="UP000054007"/>
    </source>
</evidence>
<name>A0A0D7BP63_9AGAR</name>
<protein>
    <submittedName>
        <fullName evidence="2">Uncharacterized protein</fullName>
    </submittedName>
</protein>
<feature type="compositionally biased region" description="Basic and acidic residues" evidence="1">
    <location>
        <begin position="68"/>
        <end position="78"/>
    </location>
</feature>